<reference evidence="3 4" key="1">
    <citation type="submission" date="2024-10" db="EMBL/GenBank/DDBJ databases">
        <title>The Natural Products Discovery Center: Release of the First 8490 Sequenced Strains for Exploring Actinobacteria Biosynthetic Diversity.</title>
        <authorList>
            <person name="Kalkreuter E."/>
            <person name="Kautsar S.A."/>
            <person name="Yang D."/>
            <person name="Bader C.D."/>
            <person name="Teijaro C.N."/>
            <person name="Fluegel L."/>
            <person name="Davis C.M."/>
            <person name="Simpson J.R."/>
            <person name="Lauterbach L."/>
            <person name="Steele A.D."/>
            <person name="Gui C."/>
            <person name="Meng S."/>
            <person name="Li G."/>
            <person name="Viehrig K."/>
            <person name="Ye F."/>
            <person name="Su P."/>
            <person name="Kiefer A.F."/>
            <person name="Nichols A."/>
            <person name="Cepeda A.J."/>
            <person name="Yan W."/>
            <person name="Fan B."/>
            <person name="Jiang Y."/>
            <person name="Adhikari A."/>
            <person name="Zheng C.-J."/>
            <person name="Schuster L."/>
            <person name="Cowan T.M."/>
            <person name="Smanski M.J."/>
            <person name="Chevrette M.G."/>
            <person name="De Carvalho L.P.S."/>
            <person name="Shen B."/>
        </authorList>
    </citation>
    <scope>NUCLEOTIDE SEQUENCE [LARGE SCALE GENOMIC DNA]</scope>
    <source>
        <strain evidence="3 4">NPDC003029</strain>
    </source>
</reference>
<dbReference type="CDD" id="cd16936">
    <property type="entry name" value="HATPase_RsbW-like"/>
    <property type="match status" value="1"/>
</dbReference>
<keyword evidence="1" id="KW-0723">Serine/threonine-protein kinase</keyword>
<accession>A0ABW6RN74</accession>
<keyword evidence="1" id="KW-0808">Transferase</keyword>
<keyword evidence="1" id="KW-0418">Kinase</keyword>
<dbReference type="RefSeq" id="WP_387898248.1">
    <property type="nucleotide sequence ID" value="NZ_JBIAPK010000012.1"/>
</dbReference>
<keyword evidence="4" id="KW-1185">Reference proteome</keyword>
<dbReference type="EMBL" id="JBIAPK010000012">
    <property type="protein sequence ID" value="MFF3342983.1"/>
    <property type="molecule type" value="Genomic_DNA"/>
</dbReference>
<dbReference type="PANTHER" id="PTHR35526">
    <property type="entry name" value="ANTI-SIGMA-F FACTOR RSBW-RELATED"/>
    <property type="match status" value="1"/>
</dbReference>
<dbReference type="Pfam" id="PF13581">
    <property type="entry name" value="HATPase_c_2"/>
    <property type="match status" value="1"/>
</dbReference>
<evidence type="ECO:0000313" key="4">
    <source>
        <dbReference type="Proteomes" id="UP001601976"/>
    </source>
</evidence>
<keyword evidence="3" id="KW-0547">Nucleotide-binding</keyword>
<protein>
    <submittedName>
        <fullName evidence="3">ATP-binding protein</fullName>
    </submittedName>
</protein>
<organism evidence="3 4">
    <name type="scientific">Streptomyces flavidovirens</name>
    <dbReference type="NCBI Taxonomy" id="67298"/>
    <lineage>
        <taxon>Bacteria</taxon>
        <taxon>Bacillati</taxon>
        <taxon>Actinomycetota</taxon>
        <taxon>Actinomycetes</taxon>
        <taxon>Kitasatosporales</taxon>
        <taxon>Streptomycetaceae</taxon>
        <taxon>Streptomyces</taxon>
    </lineage>
</organism>
<dbReference type="SUPFAM" id="SSF55874">
    <property type="entry name" value="ATPase domain of HSP90 chaperone/DNA topoisomerase II/histidine kinase"/>
    <property type="match status" value="1"/>
</dbReference>
<dbReference type="Proteomes" id="UP001601976">
    <property type="component" value="Unassembled WGS sequence"/>
</dbReference>
<evidence type="ECO:0000313" key="3">
    <source>
        <dbReference type="EMBL" id="MFF3342983.1"/>
    </source>
</evidence>
<dbReference type="Gene3D" id="3.30.565.10">
    <property type="entry name" value="Histidine kinase-like ATPase, C-terminal domain"/>
    <property type="match status" value="1"/>
</dbReference>
<comment type="caution">
    <text evidence="3">The sequence shown here is derived from an EMBL/GenBank/DDBJ whole genome shotgun (WGS) entry which is preliminary data.</text>
</comment>
<dbReference type="InterPro" id="IPR050267">
    <property type="entry name" value="Anti-sigma-factor_SerPK"/>
</dbReference>
<evidence type="ECO:0000256" key="1">
    <source>
        <dbReference type="ARBA" id="ARBA00022527"/>
    </source>
</evidence>
<name>A0ABW6RN74_9ACTN</name>
<dbReference type="InterPro" id="IPR003594">
    <property type="entry name" value="HATPase_dom"/>
</dbReference>
<feature type="domain" description="Histidine kinase/HSP90-like ATPase" evidence="2">
    <location>
        <begin position="36"/>
        <end position="143"/>
    </location>
</feature>
<dbReference type="InterPro" id="IPR036890">
    <property type="entry name" value="HATPase_C_sf"/>
</dbReference>
<proteinExistence type="predicted"/>
<evidence type="ECO:0000259" key="2">
    <source>
        <dbReference type="Pfam" id="PF13581"/>
    </source>
</evidence>
<dbReference type="GO" id="GO:0005524">
    <property type="term" value="F:ATP binding"/>
    <property type="evidence" value="ECO:0007669"/>
    <property type="project" value="UniProtKB-KW"/>
</dbReference>
<gene>
    <name evidence="3" type="ORF">ACFYWW_30385</name>
</gene>
<sequence length="152" mass="16094">MVEEVALRGRENPGVEGPVAWAGVAYDGNLGSIGNARQFVTGFLTQLHQEHRIEVCALAAGVAELVVSELVTNVCKYAPGPCVVNVEVADRVLAITVWDTNPALPVVDVSDPGRIGGHGLELVTVMCEGVEARREPIGKRIKARVSLEPAFG</sequence>
<dbReference type="PANTHER" id="PTHR35526:SF3">
    <property type="entry name" value="ANTI-SIGMA-F FACTOR RSBW"/>
    <property type="match status" value="1"/>
</dbReference>
<keyword evidence="3" id="KW-0067">ATP-binding</keyword>